<feature type="compositionally biased region" description="Basic and acidic residues" evidence="4">
    <location>
        <begin position="59"/>
        <end position="81"/>
    </location>
</feature>
<gene>
    <name evidence="6" type="ORF">LTR09_010813</name>
</gene>
<evidence type="ECO:0000256" key="1">
    <source>
        <dbReference type="ARBA" id="ARBA00004123"/>
    </source>
</evidence>
<dbReference type="Pfam" id="PF00172">
    <property type="entry name" value="Zn_clus"/>
    <property type="match status" value="1"/>
</dbReference>
<dbReference type="GO" id="GO:0003677">
    <property type="term" value="F:DNA binding"/>
    <property type="evidence" value="ECO:0007669"/>
    <property type="project" value="InterPro"/>
</dbReference>
<feature type="region of interest" description="Disordered" evidence="4">
    <location>
        <begin position="572"/>
        <end position="614"/>
    </location>
</feature>
<feature type="compositionally biased region" description="Polar residues" evidence="4">
    <location>
        <begin position="594"/>
        <end position="607"/>
    </location>
</feature>
<feature type="compositionally biased region" description="Basic and acidic residues" evidence="4">
    <location>
        <begin position="114"/>
        <end position="123"/>
    </location>
</feature>
<dbReference type="PROSITE" id="PS00463">
    <property type="entry name" value="ZN2_CY6_FUNGAL_1"/>
    <property type="match status" value="1"/>
</dbReference>
<reference evidence="6" key="1">
    <citation type="submission" date="2023-04" db="EMBL/GenBank/DDBJ databases">
        <title>Black Yeasts Isolated from many extreme environments.</title>
        <authorList>
            <person name="Coleine C."/>
            <person name="Stajich J.E."/>
            <person name="Selbmann L."/>
        </authorList>
    </citation>
    <scope>NUCLEOTIDE SEQUENCE</scope>
    <source>
        <strain evidence="6">CCFEE 5312</strain>
    </source>
</reference>
<dbReference type="PANTHER" id="PTHR31001">
    <property type="entry name" value="UNCHARACTERIZED TRANSCRIPTIONAL REGULATORY PROTEIN"/>
    <property type="match status" value="1"/>
</dbReference>
<evidence type="ECO:0000259" key="5">
    <source>
        <dbReference type="PROSITE" id="PS50048"/>
    </source>
</evidence>
<evidence type="ECO:0000313" key="7">
    <source>
        <dbReference type="Proteomes" id="UP001271007"/>
    </source>
</evidence>
<dbReference type="GO" id="GO:0005634">
    <property type="term" value="C:nucleus"/>
    <property type="evidence" value="ECO:0007669"/>
    <property type="project" value="UniProtKB-SubCell"/>
</dbReference>
<dbReference type="AlphaFoldDB" id="A0AAJ0G4V5"/>
<dbReference type="InterPro" id="IPR007219">
    <property type="entry name" value="XnlR_reg_dom"/>
</dbReference>
<dbReference type="GO" id="GO:0008270">
    <property type="term" value="F:zinc ion binding"/>
    <property type="evidence" value="ECO:0007669"/>
    <property type="project" value="InterPro"/>
</dbReference>
<evidence type="ECO:0000256" key="3">
    <source>
        <dbReference type="ARBA" id="ARBA00023242"/>
    </source>
</evidence>
<feature type="compositionally biased region" description="Low complexity" evidence="4">
    <location>
        <begin position="95"/>
        <end position="109"/>
    </location>
</feature>
<dbReference type="InterPro" id="IPR001138">
    <property type="entry name" value="Zn2Cys6_DnaBD"/>
</dbReference>
<evidence type="ECO:0000256" key="4">
    <source>
        <dbReference type="SAM" id="MobiDB-lite"/>
    </source>
</evidence>
<dbReference type="SMART" id="SM00066">
    <property type="entry name" value="GAL4"/>
    <property type="match status" value="1"/>
</dbReference>
<sequence>MSGASLQQPAKPGTACLGCRTRKLKCSREEEGCSNCLKGGLPCVYPIPEHGAKRKRGPYKKDKASRERHLEDLVKYLEPKDTSQPSHAQGDEGYGDSAAATATSGSGPSNSVKSRIDAGRHTSNSEDLVKDALIALTSSHLPENEAEENGRFFPLRQPNAANEMGGIAVHPPARRIFEYWHLYVIRVDPMLKIIHRPSFGEKLFVVMDDLQAADPVTETLLFAIYYSAVSTCTAREARKQFGEDRRVLLQRYGRIIESTLSDNYSMPVLESLQALVMYIVAMRRDDSLTNIQALFSLAVRMAQLIGLHKDPGDDYPPYEVEMRRRLWWHICALESRGAEEGGARQSSVMDGCTVQLPASLNDVDIAPEMQDRAEPRIGVTDMTWVLLKWETVRLVHQLIQVKRSRTDHSDAGAAATKLELKKILEVNRLEVNNDFLSYMHPSRPIDWMCIGWIELMLIKCRFLVDFAPGQIPTKDMPTKDRFNLLQGSVDILRLYQAVAKYKAVKQWAWYFRGWVQWHSIAIVVAELGHNKNQQFVNNAWRVLDPVLADWDRVFDAKRDEPAWEHVNKLISRARESRQQMPAQQDNEEMDRSDGGQTPHSRTTTKASGSKAAPTAPFSAIWQGDWTADAMGGTLPIGPNSPFRPDSFASHLSQPQPMVSMTSPAADVVGSEAAVPPQDWTLDYIGCIGGMEDIDFSAFEGVFEDTAWDFSSPSTDLSMGVRP</sequence>
<feature type="region of interest" description="Disordered" evidence="4">
    <location>
        <begin position="47"/>
        <end position="123"/>
    </location>
</feature>
<dbReference type="Pfam" id="PF04082">
    <property type="entry name" value="Fungal_trans"/>
    <property type="match status" value="1"/>
</dbReference>
<dbReference type="InterPro" id="IPR050613">
    <property type="entry name" value="Sec_Metabolite_Reg"/>
</dbReference>
<dbReference type="PANTHER" id="PTHR31001:SF85">
    <property type="entry name" value="ZN(II)2CYS6 TRANSCRIPTION FACTOR (EUROFUNG)"/>
    <property type="match status" value="1"/>
</dbReference>
<dbReference type="InterPro" id="IPR036864">
    <property type="entry name" value="Zn2-C6_fun-type_DNA-bd_sf"/>
</dbReference>
<dbReference type="GO" id="GO:0000981">
    <property type="term" value="F:DNA-binding transcription factor activity, RNA polymerase II-specific"/>
    <property type="evidence" value="ECO:0007669"/>
    <property type="project" value="InterPro"/>
</dbReference>
<comment type="caution">
    <text evidence="6">The sequence shown here is derived from an EMBL/GenBank/DDBJ whole genome shotgun (WGS) entry which is preliminary data.</text>
</comment>
<organism evidence="6 7">
    <name type="scientific">Extremus antarcticus</name>
    <dbReference type="NCBI Taxonomy" id="702011"/>
    <lineage>
        <taxon>Eukaryota</taxon>
        <taxon>Fungi</taxon>
        <taxon>Dikarya</taxon>
        <taxon>Ascomycota</taxon>
        <taxon>Pezizomycotina</taxon>
        <taxon>Dothideomycetes</taxon>
        <taxon>Dothideomycetidae</taxon>
        <taxon>Mycosphaerellales</taxon>
        <taxon>Extremaceae</taxon>
        <taxon>Extremus</taxon>
    </lineage>
</organism>
<evidence type="ECO:0000256" key="2">
    <source>
        <dbReference type="ARBA" id="ARBA00022723"/>
    </source>
</evidence>
<keyword evidence="3" id="KW-0539">Nucleus</keyword>
<dbReference type="Gene3D" id="4.10.240.10">
    <property type="entry name" value="Zn(2)-C6 fungal-type DNA-binding domain"/>
    <property type="match status" value="1"/>
</dbReference>
<name>A0AAJ0G4V5_9PEZI</name>
<dbReference type="Proteomes" id="UP001271007">
    <property type="component" value="Unassembled WGS sequence"/>
</dbReference>
<dbReference type="CDD" id="cd12148">
    <property type="entry name" value="fungal_TF_MHR"/>
    <property type="match status" value="1"/>
</dbReference>
<protein>
    <recommendedName>
        <fullName evidence="5">Zn(2)-C6 fungal-type domain-containing protein</fullName>
    </recommendedName>
</protein>
<comment type="subcellular location">
    <subcellularLocation>
        <location evidence="1">Nucleus</location>
    </subcellularLocation>
</comment>
<dbReference type="SUPFAM" id="SSF57701">
    <property type="entry name" value="Zn2/Cys6 DNA-binding domain"/>
    <property type="match status" value="1"/>
</dbReference>
<proteinExistence type="predicted"/>
<keyword evidence="7" id="KW-1185">Reference proteome</keyword>
<dbReference type="CDD" id="cd00067">
    <property type="entry name" value="GAL4"/>
    <property type="match status" value="1"/>
</dbReference>
<accession>A0AAJ0G4V5</accession>
<feature type="domain" description="Zn(2)-C6 fungal-type" evidence="5">
    <location>
        <begin position="15"/>
        <end position="45"/>
    </location>
</feature>
<dbReference type="PROSITE" id="PS50048">
    <property type="entry name" value="ZN2_CY6_FUNGAL_2"/>
    <property type="match status" value="1"/>
</dbReference>
<keyword evidence="2" id="KW-0479">Metal-binding</keyword>
<dbReference type="EMBL" id="JAWDJX010000056">
    <property type="protein sequence ID" value="KAK3047838.1"/>
    <property type="molecule type" value="Genomic_DNA"/>
</dbReference>
<dbReference type="GO" id="GO:0006351">
    <property type="term" value="P:DNA-templated transcription"/>
    <property type="evidence" value="ECO:0007669"/>
    <property type="project" value="InterPro"/>
</dbReference>
<dbReference type="SMART" id="SM00906">
    <property type="entry name" value="Fungal_trans"/>
    <property type="match status" value="1"/>
</dbReference>
<evidence type="ECO:0000313" key="6">
    <source>
        <dbReference type="EMBL" id="KAK3047838.1"/>
    </source>
</evidence>